<keyword evidence="2" id="KW-1133">Transmembrane helix</keyword>
<name>A0ABW8HRX3_9BACL</name>
<protein>
    <submittedName>
        <fullName evidence="4">Prepilin peptidase</fullName>
    </submittedName>
</protein>
<gene>
    <name evidence="4" type="ORF">ACINKY_09340</name>
</gene>
<comment type="caution">
    <text evidence="4">The sequence shown here is derived from an EMBL/GenBank/DDBJ whole genome shotgun (WGS) entry which is preliminary data.</text>
</comment>
<dbReference type="PANTHER" id="PTHR30487">
    <property type="entry name" value="TYPE 4 PREPILIN-LIKE PROTEINS LEADER PEPTIDE-PROCESSING ENZYME"/>
    <property type="match status" value="1"/>
</dbReference>
<keyword evidence="2" id="KW-0812">Transmembrane</keyword>
<organism evidence="4 5">
    <name type="scientific">Paenibacillus illinoisensis</name>
    <dbReference type="NCBI Taxonomy" id="59845"/>
    <lineage>
        <taxon>Bacteria</taxon>
        <taxon>Bacillati</taxon>
        <taxon>Bacillota</taxon>
        <taxon>Bacilli</taxon>
        <taxon>Bacillales</taxon>
        <taxon>Paenibacillaceae</taxon>
        <taxon>Paenibacillus</taxon>
    </lineage>
</organism>
<evidence type="ECO:0000256" key="1">
    <source>
        <dbReference type="ARBA" id="ARBA00005801"/>
    </source>
</evidence>
<dbReference type="RefSeq" id="WP_402875385.1">
    <property type="nucleotide sequence ID" value="NZ_JBIYSL010000002.1"/>
</dbReference>
<feature type="transmembrane region" description="Helical" evidence="2">
    <location>
        <begin position="92"/>
        <end position="115"/>
    </location>
</feature>
<dbReference type="EMBL" id="JBIYSL010000002">
    <property type="protein sequence ID" value="MFK0522400.1"/>
    <property type="molecule type" value="Genomic_DNA"/>
</dbReference>
<keyword evidence="5" id="KW-1185">Reference proteome</keyword>
<reference evidence="4 5" key="1">
    <citation type="submission" date="2024-11" db="EMBL/GenBank/DDBJ databases">
        <title>Identification and Characterization of a Novel Fosfomycin Bacillithiol Transferase FosB8 in Paenibacillus illinoisensis.</title>
        <authorList>
            <person name="Lu W."/>
        </authorList>
    </citation>
    <scope>NUCLEOTIDE SEQUENCE [LARGE SCALE GENOMIC DNA]</scope>
    <source>
        <strain evidence="4 5">WP77</strain>
    </source>
</reference>
<sequence>MGVEWFIAACGLYVVTAFVTDVRSMKIPNLLTLPVTALGVLVHAIWDGWEGLIFSAAGFAACFGILLVMYAIGAVGAGDVKLFGGIGAWTGIFFGIHVVVYSVLYAGAIGLIILLFRRDSAKRIRNMAGGLAGFFMLGSLKLVSKEKTLKFPFMLAVLPGFISAYVYMIS</sequence>
<feature type="transmembrane region" description="Helical" evidence="2">
    <location>
        <begin position="149"/>
        <end position="168"/>
    </location>
</feature>
<evidence type="ECO:0000256" key="2">
    <source>
        <dbReference type="SAM" id="Phobius"/>
    </source>
</evidence>
<dbReference type="PANTHER" id="PTHR30487:SF0">
    <property type="entry name" value="PREPILIN LEADER PEPTIDASE_N-METHYLTRANSFERASE-RELATED"/>
    <property type="match status" value="1"/>
</dbReference>
<feature type="transmembrane region" description="Helical" evidence="2">
    <location>
        <begin position="27"/>
        <end position="46"/>
    </location>
</feature>
<feature type="transmembrane region" description="Helical" evidence="2">
    <location>
        <begin position="53"/>
        <end position="72"/>
    </location>
</feature>
<proteinExistence type="inferred from homology"/>
<keyword evidence="2" id="KW-0472">Membrane</keyword>
<feature type="domain" description="Prepilin type IV endopeptidase peptidase" evidence="3">
    <location>
        <begin position="13"/>
        <end position="111"/>
    </location>
</feature>
<evidence type="ECO:0000313" key="4">
    <source>
        <dbReference type="EMBL" id="MFK0522400.1"/>
    </source>
</evidence>
<dbReference type="InterPro" id="IPR050882">
    <property type="entry name" value="Prepilin_peptidase/N-MTase"/>
</dbReference>
<dbReference type="Proteomes" id="UP001618531">
    <property type="component" value="Unassembled WGS sequence"/>
</dbReference>
<evidence type="ECO:0000259" key="3">
    <source>
        <dbReference type="Pfam" id="PF01478"/>
    </source>
</evidence>
<evidence type="ECO:0000313" key="5">
    <source>
        <dbReference type="Proteomes" id="UP001618531"/>
    </source>
</evidence>
<comment type="similarity">
    <text evidence="1">Belongs to the peptidase A24 family.</text>
</comment>
<dbReference type="Gene3D" id="1.20.120.1220">
    <property type="match status" value="1"/>
</dbReference>
<dbReference type="InterPro" id="IPR000045">
    <property type="entry name" value="Prepilin_IV_endopep_pep"/>
</dbReference>
<accession>A0ABW8HRX3</accession>
<dbReference type="Pfam" id="PF01478">
    <property type="entry name" value="Peptidase_A24"/>
    <property type="match status" value="1"/>
</dbReference>